<evidence type="ECO:0000259" key="2">
    <source>
        <dbReference type="Pfam" id="PF22725"/>
    </source>
</evidence>
<dbReference type="AlphaFoldDB" id="A0A0M7BA02"/>
<feature type="domain" description="Gfo/Idh/MocA-like oxidoreductase N-terminal" evidence="1">
    <location>
        <begin position="4"/>
        <end position="131"/>
    </location>
</feature>
<dbReference type="RefSeq" id="WP_055663260.1">
    <property type="nucleotide sequence ID" value="NZ_CYPR01000106.1"/>
</dbReference>
<evidence type="ECO:0000313" key="4">
    <source>
        <dbReference type="Proteomes" id="UP000049455"/>
    </source>
</evidence>
<dbReference type="EC" id="1.1.99.28" evidence="3"/>
<keyword evidence="4" id="KW-1185">Reference proteome</keyword>
<dbReference type="OrthoDB" id="9815825at2"/>
<keyword evidence="3" id="KW-0560">Oxidoreductase</keyword>
<dbReference type="Proteomes" id="UP000049455">
    <property type="component" value="Unassembled WGS sequence"/>
</dbReference>
<gene>
    <name evidence="3" type="primary">gfo</name>
    <name evidence="3" type="ORF">JSE7799_01738</name>
</gene>
<dbReference type="InterPro" id="IPR000683">
    <property type="entry name" value="Gfo/Idh/MocA-like_OxRdtase_N"/>
</dbReference>
<dbReference type="Gene3D" id="3.30.360.10">
    <property type="entry name" value="Dihydrodipicolinate Reductase, domain 2"/>
    <property type="match status" value="1"/>
</dbReference>
<dbReference type="EMBL" id="CYPR01000106">
    <property type="protein sequence ID" value="CUH39019.1"/>
    <property type="molecule type" value="Genomic_DNA"/>
</dbReference>
<dbReference type="SUPFAM" id="SSF55347">
    <property type="entry name" value="Glyceraldehyde-3-phosphate dehydrogenase-like, C-terminal domain"/>
    <property type="match status" value="1"/>
</dbReference>
<sequence length="375" mass="40803">MSRIRLGMVGGGSGAFIGGIHRIAARIDDRYELVAGAFSSTPEKSLSSGAELGIDPKRCYGDFAEMAKREARLKDGIEAVSIVTPNHVHFAAAREFLKRGIHVICDKPLTSTLADARKFVKAVESSDALFVLTHNYTGYPMVRQARRMVAEGAIGTLRVVQMEYPQDWLTEAVEEAGSKQAEWRTDPERSGAGGCVGDIGTHAFNLAGFVTGEQPESLAADLHTFVAGRRLDDNVHVMLRYASGARGMLWSSQVAPGHENGLRLRVFGARGGLEWAQEDPNNLWFTPFGEPKRLITRGGAGFTETIGHRTPPGHPEGYLEGFANIYAQAADLIEAHRRGQVPDHLLPDVQDGLRGVRFVEACVRSSGRNAAWVDL</sequence>
<dbReference type="InterPro" id="IPR036291">
    <property type="entry name" value="NAD(P)-bd_dom_sf"/>
</dbReference>
<evidence type="ECO:0000259" key="1">
    <source>
        <dbReference type="Pfam" id="PF01408"/>
    </source>
</evidence>
<dbReference type="PANTHER" id="PTHR43708">
    <property type="entry name" value="CONSERVED EXPRESSED OXIDOREDUCTASE (EUROFUNG)"/>
    <property type="match status" value="1"/>
</dbReference>
<protein>
    <submittedName>
        <fullName evidence="3">Glucose--fructose oxidoreductase</fullName>
        <ecNumber evidence="3">1.1.99.28</ecNumber>
    </submittedName>
</protein>
<dbReference type="Gene3D" id="3.40.50.720">
    <property type="entry name" value="NAD(P)-binding Rossmann-like Domain"/>
    <property type="match status" value="1"/>
</dbReference>
<dbReference type="STRING" id="313367.JSE7799_01738"/>
<reference evidence="3 4" key="1">
    <citation type="submission" date="2015-09" db="EMBL/GenBank/DDBJ databases">
        <authorList>
            <person name="Jackson K.R."/>
            <person name="Lunt B.L."/>
            <person name="Fisher J.N.B."/>
            <person name="Gardner A.V."/>
            <person name="Bailey M.E."/>
            <person name="Deus L.M."/>
            <person name="Earl A.S."/>
            <person name="Gibby P.D."/>
            <person name="Hartmann K.A."/>
            <person name="Liu J.E."/>
            <person name="Manci A.M."/>
            <person name="Nielsen D.A."/>
            <person name="Solomon M.B."/>
            <person name="Breakwell D.P."/>
            <person name="Burnett S.H."/>
            <person name="Grose J.H."/>
        </authorList>
    </citation>
    <scope>NUCLEOTIDE SEQUENCE [LARGE SCALE GENOMIC DNA]</scope>
    <source>
        <strain evidence="3 4">CECT 7799</strain>
    </source>
</reference>
<proteinExistence type="predicted"/>
<dbReference type="GO" id="GO:0000166">
    <property type="term" value="F:nucleotide binding"/>
    <property type="evidence" value="ECO:0007669"/>
    <property type="project" value="InterPro"/>
</dbReference>
<evidence type="ECO:0000313" key="3">
    <source>
        <dbReference type="EMBL" id="CUH39019.1"/>
    </source>
</evidence>
<dbReference type="Pfam" id="PF22725">
    <property type="entry name" value="GFO_IDH_MocA_C3"/>
    <property type="match status" value="1"/>
</dbReference>
<dbReference type="PANTHER" id="PTHR43708:SF3">
    <property type="entry name" value="OXIDOREDUCTASE"/>
    <property type="match status" value="1"/>
</dbReference>
<name>A0A0M7BA02_9RHOB</name>
<dbReference type="Pfam" id="PF01408">
    <property type="entry name" value="GFO_IDH_MocA"/>
    <property type="match status" value="1"/>
</dbReference>
<dbReference type="SUPFAM" id="SSF51735">
    <property type="entry name" value="NAD(P)-binding Rossmann-fold domains"/>
    <property type="match status" value="1"/>
</dbReference>
<dbReference type="GO" id="GO:0047061">
    <property type="term" value="F:glucose-fructose oxidoreductase activity"/>
    <property type="evidence" value="ECO:0007669"/>
    <property type="project" value="UniProtKB-EC"/>
</dbReference>
<dbReference type="InterPro" id="IPR055170">
    <property type="entry name" value="GFO_IDH_MocA-like_dom"/>
</dbReference>
<dbReference type="InterPro" id="IPR051317">
    <property type="entry name" value="Gfo/Idh/MocA_oxidoreduct"/>
</dbReference>
<organism evidence="3 4">
    <name type="scientific">Jannaschia seosinensis</name>
    <dbReference type="NCBI Taxonomy" id="313367"/>
    <lineage>
        <taxon>Bacteria</taxon>
        <taxon>Pseudomonadati</taxon>
        <taxon>Pseudomonadota</taxon>
        <taxon>Alphaproteobacteria</taxon>
        <taxon>Rhodobacterales</taxon>
        <taxon>Roseobacteraceae</taxon>
        <taxon>Jannaschia</taxon>
    </lineage>
</organism>
<feature type="domain" description="GFO/IDH/MocA-like oxidoreductase" evidence="2">
    <location>
        <begin position="142"/>
        <end position="274"/>
    </location>
</feature>
<accession>A0A0M7BA02</accession>